<dbReference type="RefSeq" id="WP_050026203.1">
    <property type="nucleotide sequence ID" value="NZ_JNFH02000069.1"/>
</dbReference>
<dbReference type="CDD" id="cd09879">
    <property type="entry name" value="PIN_VapC_AF0591-like"/>
    <property type="match status" value="1"/>
</dbReference>
<name>A0A081ETF1_9EURY</name>
<dbReference type="Gene3D" id="3.40.50.1010">
    <property type="entry name" value="5'-nuclease"/>
    <property type="match status" value="1"/>
</dbReference>
<reference evidence="3 4" key="1">
    <citation type="journal article" date="2015" name="Genome Announc.">
        <title>Draft genome sequence of a Halorubrum H3 strain isolated from the burlinskoye salt lake (Altai Krai, Russia).</title>
        <authorList>
            <person name="Rozanov A.S."/>
            <person name="Bryanskaya A.V."/>
            <person name="Malup T.K."/>
            <person name="Kotenko A.V."/>
            <person name="Peltek S.E."/>
        </authorList>
    </citation>
    <scope>NUCLEOTIDE SEQUENCE [LARGE SCALE GENOMIC DNA]</scope>
    <source>
        <strain evidence="3 4">H3</strain>
    </source>
</reference>
<dbReference type="AlphaFoldDB" id="A0A081ETF1"/>
<accession>A0A081ETF1</accession>
<dbReference type="InterPro" id="IPR029060">
    <property type="entry name" value="PIN-like_dom_sf"/>
</dbReference>
<dbReference type="EMBL" id="JNFH02000069">
    <property type="protein sequence ID" value="KDS90689.1"/>
    <property type="molecule type" value="Genomic_DNA"/>
</dbReference>
<evidence type="ECO:0000313" key="4">
    <source>
        <dbReference type="Proteomes" id="UP000053331"/>
    </source>
</evidence>
<evidence type="ECO:0000259" key="2">
    <source>
        <dbReference type="Pfam" id="PF18477"/>
    </source>
</evidence>
<dbReference type="SUPFAM" id="SSF88723">
    <property type="entry name" value="PIN domain-like"/>
    <property type="match status" value="1"/>
</dbReference>
<dbReference type="Pfam" id="PF18477">
    <property type="entry name" value="PIN_9"/>
    <property type="match status" value="1"/>
</dbReference>
<comment type="caution">
    <text evidence="3">The sequence shown here is derived from an EMBL/GenBank/DDBJ whole genome shotgun (WGS) entry which is preliminary data.</text>
</comment>
<gene>
    <name evidence="3" type="ORF">FK85_11235</name>
</gene>
<dbReference type="Proteomes" id="UP000053331">
    <property type="component" value="Unassembled WGS sequence"/>
</dbReference>
<keyword evidence="4" id="KW-1185">Reference proteome</keyword>
<evidence type="ECO:0000256" key="1">
    <source>
        <dbReference type="SAM" id="MobiDB-lite"/>
    </source>
</evidence>
<feature type="region of interest" description="Disordered" evidence="1">
    <location>
        <begin position="1"/>
        <end position="20"/>
    </location>
</feature>
<organism evidence="3 4">
    <name type="scientific">Halorubrum saccharovorum</name>
    <dbReference type="NCBI Taxonomy" id="2248"/>
    <lineage>
        <taxon>Archaea</taxon>
        <taxon>Methanobacteriati</taxon>
        <taxon>Methanobacteriota</taxon>
        <taxon>Stenosarchaea group</taxon>
        <taxon>Halobacteria</taxon>
        <taxon>Halobacteriales</taxon>
        <taxon>Haloferacaceae</taxon>
        <taxon>Halorubrum</taxon>
    </lineage>
</organism>
<evidence type="ECO:0000313" key="3">
    <source>
        <dbReference type="EMBL" id="KDS90689.1"/>
    </source>
</evidence>
<dbReference type="InterPro" id="IPR041120">
    <property type="entry name" value="PIN_9"/>
</dbReference>
<feature type="domain" description="VapC9 PIN-like" evidence="2">
    <location>
        <begin position="25"/>
        <end position="139"/>
    </location>
</feature>
<dbReference type="OrthoDB" id="15280at2157"/>
<protein>
    <submittedName>
        <fullName evidence="3">Vapc superfamily-like protein</fullName>
    </submittedName>
</protein>
<proteinExistence type="predicted"/>
<sequence length="147" mass="15074">MTDDARADDSESLSAGGAPDDAPVVALDASALMAPVEANLRLFEELDRLLGAYEVVVPTAVVSELDRLQGGNGAEATAASVGADLATRAETVGTDESYADDALVELVTEGRVDGVVTNDRPLANRVLEAGAPVIGLRGRNTLAITEP</sequence>